<sequence length="484" mass="54303">MSVLESNQPVEVCDGSTSAGTPAAASIRGVSVRDISRRWTLFRGSEGSDETYALSKPVEELDMFLSHSWSGSPFWKHLTLISILYVKTGYIAMLATVIPLSVGIYFLPAHQRIASLVVQILGAIAFVLGICFGHLVPSRSNKRMVFLDKCCIPQNDSAARRQGIYNMDTFLRRSKQLLILWTPDYFSRLWCVFELASYLRTHDEKTARFRSVPHFRFYIFVTLCEFAILWAVGVLGEVLPSAASVWFTFTGELLLEVLASIALCFVILYFFVPAKSILAAQLSSLTVASAECSWTGDKRMLSSIIEGWYGSDQEFERSVRTTFSQSWSRQHILVVEALGLVASPYVNVLFPDLAGVLSLYSVYHADPNVLPVYVYVRDILIVLILLACRTPLVLGLCFQVADFMRDRRLTALIVTAFCCIYHFVLYVFTRGIMFSLGDPGRSTFGVPEPYRWSSVVIAFIALALTFTVNSGWSRFLGCSRQLLR</sequence>
<dbReference type="InterPro" id="IPR035897">
    <property type="entry name" value="Toll_tir_struct_dom_sf"/>
</dbReference>
<name>A0A7J6PKQ4_PEROL</name>
<keyword evidence="1" id="KW-0472">Membrane</keyword>
<dbReference type="EMBL" id="JABANP010000010">
    <property type="protein sequence ID" value="KAF4696487.1"/>
    <property type="molecule type" value="Genomic_DNA"/>
</dbReference>
<gene>
    <name evidence="2" type="ORF">FOZ60_000177</name>
</gene>
<organism evidence="2 3">
    <name type="scientific">Perkinsus olseni</name>
    <name type="common">Perkinsus atlanticus</name>
    <dbReference type="NCBI Taxonomy" id="32597"/>
    <lineage>
        <taxon>Eukaryota</taxon>
        <taxon>Sar</taxon>
        <taxon>Alveolata</taxon>
        <taxon>Perkinsozoa</taxon>
        <taxon>Perkinsea</taxon>
        <taxon>Perkinsida</taxon>
        <taxon>Perkinsidae</taxon>
        <taxon>Perkinsus</taxon>
    </lineage>
</organism>
<dbReference type="AlphaFoldDB" id="A0A7J6PKQ4"/>
<protein>
    <submittedName>
        <fullName evidence="2">Uncharacterized protein</fullName>
    </submittedName>
</protein>
<keyword evidence="1" id="KW-1133">Transmembrane helix</keyword>
<dbReference type="SUPFAM" id="SSF52200">
    <property type="entry name" value="Toll/Interleukin receptor TIR domain"/>
    <property type="match status" value="1"/>
</dbReference>
<feature type="transmembrane region" description="Helical" evidence="1">
    <location>
        <begin position="215"/>
        <end position="233"/>
    </location>
</feature>
<dbReference type="OrthoDB" id="420448at2759"/>
<dbReference type="Proteomes" id="UP000541610">
    <property type="component" value="Unassembled WGS sequence"/>
</dbReference>
<feature type="transmembrane region" description="Helical" evidence="1">
    <location>
        <begin position="370"/>
        <end position="388"/>
    </location>
</feature>
<comment type="caution">
    <text evidence="2">The sequence shown here is derived from an EMBL/GenBank/DDBJ whole genome shotgun (WGS) entry which is preliminary data.</text>
</comment>
<proteinExistence type="predicted"/>
<feature type="transmembrane region" description="Helical" evidence="1">
    <location>
        <begin position="409"/>
        <end position="429"/>
    </location>
</feature>
<keyword evidence="1" id="KW-0812">Transmembrane</keyword>
<evidence type="ECO:0000313" key="3">
    <source>
        <dbReference type="Proteomes" id="UP000541610"/>
    </source>
</evidence>
<feature type="transmembrane region" description="Helical" evidence="1">
    <location>
        <begin position="113"/>
        <end position="136"/>
    </location>
</feature>
<feature type="transmembrane region" description="Helical" evidence="1">
    <location>
        <begin position="253"/>
        <end position="272"/>
    </location>
</feature>
<accession>A0A7J6PKQ4</accession>
<reference evidence="2 3" key="1">
    <citation type="submission" date="2020-04" db="EMBL/GenBank/DDBJ databases">
        <title>Perkinsus olseni comparative genomics.</title>
        <authorList>
            <person name="Bogema D.R."/>
        </authorList>
    </citation>
    <scope>NUCLEOTIDE SEQUENCE [LARGE SCALE GENOMIC DNA]</scope>
    <source>
        <strain evidence="2">00978-12</strain>
    </source>
</reference>
<feature type="transmembrane region" description="Helical" evidence="1">
    <location>
        <begin position="84"/>
        <end position="107"/>
    </location>
</feature>
<evidence type="ECO:0000256" key="1">
    <source>
        <dbReference type="SAM" id="Phobius"/>
    </source>
</evidence>
<evidence type="ECO:0000313" key="2">
    <source>
        <dbReference type="EMBL" id="KAF4696487.1"/>
    </source>
</evidence>
<feature type="transmembrane region" description="Helical" evidence="1">
    <location>
        <begin position="332"/>
        <end position="350"/>
    </location>
</feature>
<feature type="transmembrane region" description="Helical" evidence="1">
    <location>
        <begin position="449"/>
        <end position="472"/>
    </location>
</feature>